<dbReference type="GO" id="GO:0005261">
    <property type="term" value="F:monoatomic cation channel activity"/>
    <property type="evidence" value="ECO:0007669"/>
    <property type="project" value="TreeGrafter"/>
</dbReference>
<dbReference type="Pfam" id="PF14798">
    <property type="entry name" value="Ca_hom_mod"/>
    <property type="match status" value="1"/>
</dbReference>
<sequence>MDRFRMMNQVIQSNQESFMKGICGIMAVASTQIYQSFDFYCPCRPEYNYAYGMGLILVPPISFFLLGFILNNNVSLLMEEWKRPTNGRRKDPITMRYMVCSMTQRSLIAPSVWVTVTLMHGQSFICAFSTNLEIERFGNFSVFKGLSEEERIKILARIPCDEDTYFEHHEEIRLMTTTYIKCISQACGWMFLFMMTFSAFLIRAIRPCFSQATFLKTKYWSHYIDTERKMFDETCREHAKSFAKLCIQQYFEGISGKKGSSYNNRAYNRDDDEEQESDDEKLMGIKAQKDMNKVLWNWHTGKPTLDFRKDKMDTQSNGHLNGYKKPWSMYYSKV</sequence>
<dbReference type="InterPro" id="IPR029569">
    <property type="entry name" value="CALHM"/>
</dbReference>
<keyword evidence="8" id="KW-0407">Ion channel</keyword>
<evidence type="ECO:0000256" key="3">
    <source>
        <dbReference type="ARBA" id="ARBA00022448"/>
    </source>
</evidence>
<dbReference type="GO" id="GO:0005886">
    <property type="term" value="C:plasma membrane"/>
    <property type="evidence" value="ECO:0007669"/>
    <property type="project" value="TreeGrafter"/>
</dbReference>
<feature type="transmembrane region" description="Helical" evidence="9">
    <location>
        <begin position="49"/>
        <end position="70"/>
    </location>
</feature>
<evidence type="ECO:0000313" key="10">
    <source>
        <dbReference type="Ensembl" id="ENSNMLP00000038762.1"/>
    </source>
</evidence>
<organism evidence="10 11">
    <name type="scientific">Neogobius melanostomus</name>
    <name type="common">round goby</name>
    <dbReference type="NCBI Taxonomy" id="47308"/>
    <lineage>
        <taxon>Eukaryota</taxon>
        <taxon>Metazoa</taxon>
        <taxon>Chordata</taxon>
        <taxon>Craniata</taxon>
        <taxon>Vertebrata</taxon>
        <taxon>Euteleostomi</taxon>
        <taxon>Actinopterygii</taxon>
        <taxon>Neopterygii</taxon>
        <taxon>Teleostei</taxon>
        <taxon>Neoteleostei</taxon>
        <taxon>Acanthomorphata</taxon>
        <taxon>Gobiaria</taxon>
        <taxon>Gobiiformes</taxon>
        <taxon>Gobioidei</taxon>
        <taxon>Gobiidae</taxon>
        <taxon>Benthophilinae</taxon>
        <taxon>Neogobiini</taxon>
        <taxon>Neogobius</taxon>
    </lineage>
</organism>
<evidence type="ECO:0000256" key="9">
    <source>
        <dbReference type="SAM" id="Phobius"/>
    </source>
</evidence>
<proteinExistence type="inferred from homology"/>
<dbReference type="GO" id="GO:1904669">
    <property type="term" value="P:ATP export"/>
    <property type="evidence" value="ECO:0007669"/>
    <property type="project" value="UniProtKB-ARBA"/>
</dbReference>
<evidence type="ECO:0000313" key="11">
    <source>
        <dbReference type="Proteomes" id="UP000694523"/>
    </source>
</evidence>
<keyword evidence="11" id="KW-1185">Reference proteome</keyword>
<dbReference type="AlphaFoldDB" id="A0A8C6WXA5"/>
<keyword evidence="3" id="KW-0813">Transport</keyword>
<protein>
    <submittedName>
        <fullName evidence="10">Calcium homeostasis modulator 1</fullName>
    </submittedName>
</protein>
<keyword evidence="4 9" id="KW-0812">Transmembrane</keyword>
<evidence type="ECO:0000256" key="7">
    <source>
        <dbReference type="ARBA" id="ARBA00023136"/>
    </source>
</evidence>
<dbReference type="Ensembl" id="ENSNMLT00000043143.1">
    <property type="protein sequence ID" value="ENSNMLP00000038762.1"/>
    <property type="gene ID" value="ENSNMLG00000023902.1"/>
</dbReference>
<feature type="transmembrane region" description="Helical" evidence="9">
    <location>
        <begin position="182"/>
        <end position="202"/>
    </location>
</feature>
<dbReference type="PANTHER" id="PTHR32261:SF2">
    <property type="entry name" value="CALCIUM HOMEOSTASIS MODULATOR PROTEIN 1"/>
    <property type="match status" value="1"/>
</dbReference>
<keyword evidence="7 9" id="KW-0472">Membrane</keyword>
<evidence type="ECO:0000256" key="6">
    <source>
        <dbReference type="ARBA" id="ARBA00023065"/>
    </source>
</evidence>
<reference evidence="10" key="1">
    <citation type="submission" date="2025-08" db="UniProtKB">
        <authorList>
            <consortium name="Ensembl"/>
        </authorList>
    </citation>
    <scope>IDENTIFICATION</scope>
</reference>
<comment type="similarity">
    <text evidence="2">Belongs to the CALHM family.</text>
</comment>
<evidence type="ECO:0000256" key="5">
    <source>
        <dbReference type="ARBA" id="ARBA00022989"/>
    </source>
</evidence>
<reference evidence="10" key="2">
    <citation type="submission" date="2025-09" db="UniProtKB">
        <authorList>
            <consortium name="Ensembl"/>
        </authorList>
    </citation>
    <scope>IDENTIFICATION</scope>
</reference>
<dbReference type="PANTHER" id="PTHR32261">
    <property type="entry name" value="CALCIUM HOMEOSTASIS MODULATOR PROTEIN"/>
    <property type="match status" value="1"/>
</dbReference>
<dbReference type="Proteomes" id="UP000694523">
    <property type="component" value="Unplaced"/>
</dbReference>
<evidence type="ECO:0000256" key="4">
    <source>
        <dbReference type="ARBA" id="ARBA00022692"/>
    </source>
</evidence>
<accession>A0A8C6WXA5</accession>
<comment type="subcellular location">
    <subcellularLocation>
        <location evidence="1">Membrane</location>
        <topology evidence="1">Multi-pass membrane protein</topology>
    </subcellularLocation>
</comment>
<keyword evidence="5 9" id="KW-1133">Transmembrane helix</keyword>
<evidence type="ECO:0000256" key="2">
    <source>
        <dbReference type="ARBA" id="ARBA00008497"/>
    </source>
</evidence>
<name>A0A8C6WXA5_9GOBI</name>
<keyword evidence="6" id="KW-0406">Ion transport</keyword>
<evidence type="ECO:0000256" key="1">
    <source>
        <dbReference type="ARBA" id="ARBA00004141"/>
    </source>
</evidence>
<feature type="transmembrane region" description="Helical" evidence="9">
    <location>
        <begin position="21"/>
        <end position="37"/>
    </location>
</feature>
<evidence type="ECO:0000256" key="8">
    <source>
        <dbReference type="ARBA" id="ARBA00023303"/>
    </source>
</evidence>